<proteinExistence type="predicted"/>
<keyword evidence="1" id="KW-0472">Membrane</keyword>
<name>A0A2P0QH17_PSESF</name>
<organism evidence="2">
    <name type="scientific">Pseudomonas syringae pv. actinidiae</name>
    <dbReference type="NCBI Taxonomy" id="103796"/>
    <lineage>
        <taxon>Bacteria</taxon>
        <taxon>Pseudomonadati</taxon>
        <taxon>Pseudomonadota</taxon>
        <taxon>Gammaproteobacteria</taxon>
        <taxon>Pseudomonadales</taxon>
        <taxon>Pseudomonadaceae</taxon>
        <taxon>Pseudomonas</taxon>
        <taxon>Pseudomonas syringae</taxon>
    </lineage>
</organism>
<dbReference type="AlphaFoldDB" id="A0A2P0QH17"/>
<feature type="transmembrane region" description="Helical" evidence="1">
    <location>
        <begin position="12"/>
        <end position="36"/>
    </location>
</feature>
<reference evidence="2" key="1">
    <citation type="submission" date="2016-03" db="EMBL/GenBank/DDBJ databases">
        <title>The evolution of Pseudomonas syringae pv. actinidiae in New Zealand.</title>
        <authorList>
            <person name="Taiaroa G."/>
            <person name="Poulter R.T.M."/>
            <person name="Lamont I."/>
            <person name="Stockwell P."/>
            <person name="Butler M.I."/>
        </authorList>
    </citation>
    <scope>NUCLEOTIDE SEQUENCE</scope>
    <source>
        <strain evidence="2">RT685</strain>
        <plasmid evidence="2">pMG1_RT685</plasmid>
    </source>
</reference>
<keyword evidence="2" id="KW-0614">Plasmid</keyword>
<geneLocation type="plasmid" evidence="2">
    <name>pMG1_RT685</name>
</geneLocation>
<dbReference type="RefSeq" id="WP_172687563.1">
    <property type="nucleotide sequence ID" value="NZ_KX009059.1"/>
</dbReference>
<sequence length="75" mass="8576">MSPFLLNLIRIIRRLSMAVAYVVIFGLILYEMALQFSGRELDRELMESSLHCAFVALGIRLLIDIFFGDNLKAKV</sequence>
<evidence type="ECO:0000313" key="2">
    <source>
        <dbReference type="EMBL" id="ARO44800.1"/>
    </source>
</evidence>
<protein>
    <submittedName>
        <fullName evidence="2">Uncharacterized protein</fullName>
    </submittedName>
</protein>
<keyword evidence="1" id="KW-1133">Transmembrane helix</keyword>
<keyword evidence="1" id="KW-0812">Transmembrane</keyword>
<feature type="transmembrane region" description="Helical" evidence="1">
    <location>
        <begin position="48"/>
        <end position="67"/>
    </location>
</feature>
<dbReference type="EMBL" id="KX009059">
    <property type="protein sequence ID" value="ARO44800.1"/>
    <property type="molecule type" value="Genomic_DNA"/>
</dbReference>
<evidence type="ECO:0000256" key="1">
    <source>
        <dbReference type="SAM" id="Phobius"/>
    </source>
</evidence>
<accession>A0A2P0QH17</accession>